<feature type="region of interest" description="Disordered" evidence="2">
    <location>
        <begin position="105"/>
        <end position="131"/>
    </location>
</feature>
<evidence type="ECO:0008006" key="5">
    <source>
        <dbReference type="Google" id="ProtNLM"/>
    </source>
</evidence>
<dbReference type="Proteomes" id="UP001597111">
    <property type="component" value="Unassembled WGS sequence"/>
</dbReference>
<proteinExistence type="predicted"/>
<gene>
    <name evidence="3" type="ORF">ACFR9S_08065</name>
</gene>
<comment type="caution">
    <text evidence="3">The sequence shown here is derived from an EMBL/GenBank/DDBJ whole genome shotgun (WGS) entry which is preliminary data.</text>
</comment>
<keyword evidence="4" id="KW-1185">Reference proteome</keyword>
<feature type="coiled-coil region" evidence="1">
    <location>
        <begin position="163"/>
        <end position="190"/>
    </location>
</feature>
<evidence type="ECO:0000313" key="3">
    <source>
        <dbReference type="EMBL" id="MFD1526256.1"/>
    </source>
</evidence>
<evidence type="ECO:0000256" key="2">
    <source>
        <dbReference type="SAM" id="MobiDB-lite"/>
    </source>
</evidence>
<name>A0ABD6B6N7_9EURY</name>
<dbReference type="AlphaFoldDB" id="A0ABD6B6N7"/>
<evidence type="ECO:0000313" key="4">
    <source>
        <dbReference type="Proteomes" id="UP001597111"/>
    </source>
</evidence>
<dbReference type="EMBL" id="JBHUDH010000078">
    <property type="protein sequence ID" value="MFD1526256.1"/>
    <property type="molecule type" value="Genomic_DNA"/>
</dbReference>
<evidence type="ECO:0000256" key="1">
    <source>
        <dbReference type="SAM" id="Coils"/>
    </source>
</evidence>
<feature type="compositionally biased region" description="Basic and acidic residues" evidence="2">
    <location>
        <begin position="118"/>
        <end position="129"/>
    </location>
</feature>
<feature type="coiled-coil region" evidence="1">
    <location>
        <begin position="266"/>
        <end position="314"/>
    </location>
</feature>
<feature type="compositionally biased region" description="Polar residues" evidence="2">
    <location>
        <begin position="105"/>
        <end position="115"/>
    </location>
</feature>
<dbReference type="InterPro" id="IPR058289">
    <property type="entry name" value="DUF7983"/>
</dbReference>
<keyword evidence="1" id="KW-0175">Coiled coil</keyword>
<dbReference type="Pfam" id="PF25943">
    <property type="entry name" value="DUF7983"/>
    <property type="match status" value="1"/>
</dbReference>
<accession>A0ABD6B6N7</accession>
<protein>
    <recommendedName>
        <fullName evidence="5">DUF2800 family protein</fullName>
    </recommendedName>
</protein>
<sequence>MPFSARWHTLLDHAEELPSDATLLTPLSHKPFRLTDVQEHRILITYRDDDGTTPLQRDQFETLFQRVQDSHAGFELDRLPADAEPYATVVSLHPRFELDDRDGTLTETEMPTSSPLVEAHEVASDTSDREEPDIPVYADALLLIDALERYDPTDLEATETPALVNLYTLLSDVQRNANDLRQEVRAVLLDRLHHDQPVSGQYGSVQRTSRRNRALKDDEEVLTLLEDAGIDRERVTTVDASKVDEALEVTELAESDVYDITESEYVRKAEVDEETKQSRLQGLKDQLAATDENTEELQQEIEELEARIDDLTSFDAGTTFHTTSQE</sequence>
<organism evidence="3 4">
    <name type="scientific">Halolamina salina</name>
    <dbReference type="NCBI Taxonomy" id="1220023"/>
    <lineage>
        <taxon>Archaea</taxon>
        <taxon>Methanobacteriati</taxon>
        <taxon>Methanobacteriota</taxon>
        <taxon>Stenosarchaea group</taxon>
        <taxon>Halobacteria</taxon>
        <taxon>Halobacteriales</taxon>
        <taxon>Haloferacaceae</taxon>
    </lineage>
</organism>
<dbReference type="RefSeq" id="WP_074880748.1">
    <property type="nucleotide sequence ID" value="NZ_JBHUDH010000078.1"/>
</dbReference>
<reference evidence="3 4" key="1">
    <citation type="journal article" date="2019" name="Int. J. Syst. Evol. Microbiol.">
        <title>The Global Catalogue of Microorganisms (GCM) 10K type strain sequencing project: providing services to taxonomists for standard genome sequencing and annotation.</title>
        <authorList>
            <consortium name="The Broad Institute Genomics Platform"/>
            <consortium name="The Broad Institute Genome Sequencing Center for Infectious Disease"/>
            <person name="Wu L."/>
            <person name="Ma J."/>
        </authorList>
    </citation>
    <scope>NUCLEOTIDE SEQUENCE [LARGE SCALE GENOMIC DNA]</scope>
    <source>
        <strain evidence="3 4">CGMCC 1.12285</strain>
    </source>
</reference>